<evidence type="ECO:0000256" key="3">
    <source>
        <dbReference type="ARBA" id="ARBA00022692"/>
    </source>
</evidence>
<keyword evidence="10" id="KW-1185">Reference proteome</keyword>
<feature type="transmembrane region" description="Helical" evidence="7">
    <location>
        <begin position="191"/>
        <end position="210"/>
    </location>
</feature>
<dbReference type="SUPFAM" id="SSF103481">
    <property type="entry name" value="Multidrug resistance efflux transporter EmrE"/>
    <property type="match status" value="1"/>
</dbReference>
<evidence type="ECO:0000259" key="8">
    <source>
        <dbReference type="Pfam" id="PF00892"/>
    </source>
</evidence>
<dbReference type="STRING" id="7266.A0A3B0JJX6"/>
<evidence type="ECO:0000313" key="10">
    <source>
        <dbReference type="Proteomes" id="UP000268350"/>
    </source>
</evidence>
<evidence type="ECO:0000313" key="9">
    <source>
        <dbReference type="EMBL" id="SPP75680.1"/>
    </source>
</evidence>
<dbReference type="EMBL" id="OUUW01000001">
    <property type="protein sequence ID" value="SPP75680.1"/>
    <property type="molecule type" value="Genomic_DNA"/>
</dbReference>
<feature type="transmembrane region" description="Helical" evidence="7">
    <location>
        <begin position="23"/>
        <end position="40"/>
    </location>
</feature>
<comment type="similarity">
    <text evidence="2">Belongs to the SLC35F solute transporter family.</text>
</comment>
<dbReference type="Pfam" id="PF00892">
    <property type="entry name" value="EamA"/>
    <property type="match status" value="1"/>
</dbReference>
<gene>
    <name evidence="9" type="ORF">DGUA_6G003528</name>
</gene>
<feature type="transmembrane region" description="Helical" evidence="7">
    <location>
        <begin position="370"/>
        <end position="387"/>
    </location>
</feature>
<dbReference type="PANTHER" id="PTHR23051">
    <property type="entry name" value="SOLUTE CARRIER FAMILY 35, MEMBER F5"/>
    <property type="match status" value="1"/>
</dbReference>
<dbReference type="AlphaFoldDB" id="A0A3B0JJX6"/>
<proteinExistence type="inferred from homology"/>
<feature type="transmembrane region" description="Helical" evidence="7">
    <location>
        <begin position="244"/>
        <end position="264"/>
    </location>
</feature>
<feature type="transmembrane region" description="Helical" evidence="7">
    <location>
        <begin position="305"/>
        <end position="329"/>
    </location>
</feature>
<feature type="transmembrane region" description="Helical" evidence="7">
    <location>
        <begin position="399"/>
        <end position="418"/>
    </location>
</feature>
<evidence type="ECO:0000256" key="1">
    <source>
        <dbReference type="ARBA" id="ARBA00004141"/>
    </source>
</evidence>
<dbReference type="GO" id="GO:0016020">
    <property type="term" value="C:membrane"/>
    <property type="evidence" value="ECO:0007669"/>
    <property type="project" value="UniProtKB-SubCell"/>
</dbReference>
<dbReference type="InterPro" id="IPR000620">
    <property type="entry name" value="EamA_dom"/>
</dbReference>
<evidence type="ECO:0000256" key="5">
    <source>
        <dbReference type="ARBA" id="ARBA00023136"/>
    </source>
</evidence>
<organism evidence="9 10">
    <name type="scientific">Drosophila guanche</name>
    <name type="common">Fruit fly</name>
    <dbReference type="NCBI Taxonomy" id="7266"/>
    <lineage>
        <taxon>Eukaryota</taxon>
        <taxon>Metazoa</taxon>
        <taxon>Ecdysozoa</taxon>
        <taxon>Arthropoda</taxon>
        <taxon>Hexapoda</taxon>
        <taxon>Insecta</taxon>
        <taxon>Pterygota</taxon>
        <taxon>Neoptera</taxon>
        <taxon>Endopterygota</taxon>
        <taxon>Diptera</taxon>
        <taxon>Brachycera</taxon>
        <taxon>Muscomorpha</taxon>
        <taxon>Ephydroidea</taxon>
        <taxon>Drosophilidae</taxon>
        <taxon>Drosophila</taxon>
        <taxon>Sophophora</taxon>
    </lineage>
</organism>
<evidence type="ECO:0000256" key="4">
    <source>
        <dbReference type="ARBA" id="ARBA00022989"/>
    </source>
</evidence>
<keyword evidence="4 7" id="KW-1133">Transmembrane helix</keyword>
<dbReference type="OMA" id="MYGVYTI"/>
<feature type="transmembrane region" description="Helical" evidence="7">
    <location>
        <begin position="276"/>
        <end position="293"/>
    </location>
</feature>
<feature type="domain" description="EamA" evidence="8">
    <location>
        <begin position="274"/>
        <end position="415"/>
    </location>
</feature>
<evidence type="ECO:0000256" key="2">
    <source>
        <dbReference type="ARBA" id="ARBA00007863"/>
    </source>
</evidence>
<dbReference type="InterPro" id="IPR037185">
    <property type="entry name" value="EmrE-like"/>
</dbReference>
<feature type="transmembrane region" description="Helical" evidence="7">
    <location>
        <begin position="341"/>
        <end position="363"/>
    </location>
</feature>
<evidence type="ECO:0000256" key="6">
    <source>
        <dbReference type="ARBA" id="ARBA00040744"/>
    </source>
</evidence>
<name>A0A3B0JJX6_DROGU</name>
<comment type="subcellular location">
    <subcellularLocation>
        <location evidence="1">Membrane</location>
        <topology evidence="1">Multi-pass membrane protein</topology>
    </subcellularLocation>
</comment>
<dbReference type="OrthoDB" id="10041630at2759"/>
<dbReference type="Proteomes" id="UP000268350">
    <property type="component" value="Unassembled WGS sequence"/>
</dbReference>
<accession>A0A3B0JJX6</accession>
<sequence length="462" mass="51993">MNVCEPLEKLSHIPIMLGRTQKLILGITILVLVDIVWVSSSELTKFLYKEAKFDKPFFCTYFKTSMFSIYLLVIGILAPWKESCERQNGTYAMMEQNAEDENYYTNQAGLGDPTYVPIRSAHLASTANASGNTLSGTESDDSSVRSVRFSKMAEVREMSAHEATDALLARLSYAASLRIRRQKTHHKTAKTALLFCLLWFVANYFFQLALEMDETAMITLVSSTSSFFIICLAAVFPSATGDKLTITKVIAVGMNIGGVVAITMNDLHDTKMTRGVLLALFSAFFYASYLVFVKRKSDTEEKVDIPLFFGFVGLWNLMLLWPIFFILHFTKIETFEVPNQGQLALLFLNGLIGTVLAEALWLWGCFLTSSLIGTLAMSLQIPLAIVFDVMLKHEPYSRTFYMGSIPIFLALTLVALLMRNDDTDPLTKLFKIVYRKVCRCHKPNIVRVNDDEQQESLISNSD</sequence>
<keyword evidence="5 7" id="KW-0472">Membrane</keyword>
<feature type="transmembrane region" description="Helical" evidence="7">
    <location>
        <begin position="60"/>
        <end position="80"/>
    </location>
</feature>
<reference evidence="10" key="1">
    <citation type="submission" date="2018-01" db="EMBL/GenBank/DDBJ databases">
        <authorList>
            <person name="Alioto T."/>
            <person name="Alioto T."/>
        </authorList>
    </citation>
    <scope>NUCLEOTIDE SEQUENCE [LARGE SCALE GENOMIC DNA]</scope>
</reference>
<feature type="transmembrane region" description="Helical" evidence="7">
    <location>
        <begin position="216"/>
        <end position="237"/>
    </location>
</feature>
<evidence type="ECO:0000256" key="7">
    <source>
        <dbReference type="SAM" id="Phobius"/>
    </source>
</evidence>
<keyword evidence="3 7" id="KW-0812">Transmembrane</keyword>
<dbReference type="PANTHER" id="PTHR23051:SF0">
    <property type="entry name" value="SOLUTE CARRIER FAMILY 35 MEMBER F5"/>
    <property type="match status" value="1"/>
</dbReference>
<protein>
    <recommendedName>
        <fullName evidence="6">Solute carrier family 35 member F5</fullName>
    </recommendedName>
</protein>